<dbReference type="Gene3D" id="3.30.830.10">
    <property type="entry name" value="Metalloenzyme, LuxS/M16 peptidase-like"/>
    <property type="match status" value="2"/>
</dbReference>
<gene>
    <name evidence="4" type="ORF">ENW96_01075</name>
</gene>
<dbReference type="InterPro" id="IPR050361">
    <property type="entry name" value="MPP/UQCRC_Complex"/>
</dbReference>
<dbReference type="InterPro" id="IPR011249">
    <property type="entry name" value="Metalloenz_LuxS/M16"/>
</dbReference>
<organism evidence="4">
    <name type="scientific">Desulfobacca acetoxidans</name>
    <dbReference type="NCBI Taxonomy" id="60893"/>
    <lineage>
        <taxon>Bacteria</taxon>
        <taxon>Pseudomonadati</taxon>
        <taxon>Thermodesulfobacteriota</taxon>
        <taxon>Desulfobaccia</taxon>
        <taxon>Desulfobaccales</taxon>
        <taxon>Desulfobaccaceae</taxon>
        <taxon>Desulfobacca</taxon>
    </lineage>
</organism>
<evidence type="ECO:0000259" key="3">
    <source>
        <dbReference type="Pfam" id="PF05193"/>
    </source>
</evidence>
<dbReference type="InterPro" id="IPR011765">
    <property type="entry name" value="Pept_M16_N"/>
</dbReference>
<evidence type="ECO:0000256" key="1">
    <source>
        <dbReference type="ARBA" id="ARBA00007261"/>
    </source>
</evidence>
<reference evidence="4" key="1">
    <citation type="journal article" date="2020" name="mSystems">
        <title>Genome- and Community-Level Interaction Insights into Carbon Utilization and Element Cycling Functions of Hydrothermarchaeota in Hydrothermal Sediment.</title>
        <authorList>
            <person name="Zhou Z."/>
            <person name="Liu Y."/>
            <person name="Xu W."/>
            <person name="Pan J."/>
            <person name="Luo Z.H."/>
            <person name="Li M."/>
        </authorList>
    </citation>
    <scope>NUCLEOTIDE SEQUENCE [LARGE SCALE GENOMIC DNA]</scope>
    <source>
        <strain evidence="4">SpSt-897</strain>
    </source>
</reference>
<dbReference type="PANTHER" id="PTHR11851:SF49">
    <property type="entry name" value="MITOCHONDRIAL-PROCESSING PEPTIDASE SUBUNIT ALPHA"/>
    <property type="match status" value="1"/>
</dbReference>
<proteinExistence type="inferred from homology"/>
<protein>
    <submittedName>
        <fullName evidence="4">Insulinase family protein</fullName>
    </submittedName>
</protein>
<dbReference type="Pfam" id="PF00675">
    <property type="entry name" value="Peptidase_M16"/>
    <property type="match status" value="1"/>
</dbReference>
<comment type="caution">
    <text evidence="4">The sequence shown here is derived from an EMBL/GenBank/DDBJ whole genome shotgun (WGS) entry which is preliminary data.</text>
</comment>
<dbReference type="PANTHER" id="PTHR11851">
    <property type="entry name" value="METALLOPROTEASE"/>
    <property type="match status" value="1"/>
</dbReference>
<dbReference type="GO" id="GO:0046872">
    <property type="term" value="F:metal ion binding"/>
    <property type="evidence" value="ECO:0007669"/>
    <property type="project" value="InterPro"/>
</dbReference>
<evidence type="ECO:0000313" key="4">
    <source>
        <dbReference type="EMBL" id="HGF32968.1"/>
    </source>
</evidence>
<accession>A0A7C3Z184</accession>
<dbReference type="EMBL" id="DTMF01000030">
    <property type="protein sequence ID" value="HGF32968.1"/>
    <property type="molecule type" value="Genomic_DNA"/>
</dbReference>
<dbReference type="AlphaFoldDB" id="A0A7C3Z184"/>
<dbReference type="SUPFAM" id="SSF63411">
    <property type="entry name" value="LuxS/MPP-like metallohydrolase"/>
    <property type="match status" value="2"/>
</dbReference>
<evidence type="ECO:0000259" key="2">
    <source>
        <dbReference type="Pfam" id="PF00675"/>
    </source>
</evidence>
<sequence length="442" mass="49674">MTLPATLEPAAWNPTICIVPFYFDNGLTLLVVPDQSVPVVSLQVHYQVGSRNELPGITGISHLFEHLMFRGTEELGPEEFARILQAKGGEINAFTTRDHTSYFENLPSEHLELALRLEADRLVHLKLDEENFRTERDVVLSERKLRSVDNPLGLVEEQLFATAYTQHPYSWPIVGWDQDLRRLTLKDCLAYYRTYYHPGNMTIIIAGDVAPEAARDLVGRYFGDIPSPGRPAFPKVIEPPQRGERRAVFKKVSQVEAFLAGFHVVGLDHPDVYSLTLLSAVLSLGKASRLYQEFVRPGRVAELEAYLAPPPWTAQDPDLLVFRAIAAPGTDLPRLEKDLWDSLERLKTEGVSEMELARAKKILKAQTVQGLAKNFFRGLLVGLFHLKTGDAQRVNDILNCYGAVTREDLVRVAREYLREDNRTVVTLQPVSPEESQALGPLA</sequence>
<dbReference type="InterPro" id="IPR007863">
    <property type="entry name" value="Peptidase_M16_C"/>
</dbReference>
<name>A0A7C3Z184_9BACT</name>
<feature type="domain" description="Peptidase M16 C-terminal" evidence="3">
    <location>
        <begin position="183"/>
        <end position="363"/>
    </location>
</feature>
<comment type="similarity">
    <text evidence="1">Belongs to the peptidase M16 family.</text>
</comment>
<dbReference type="Pfam" id="PF05193">
    <property type="entry name" value="Peptidase_M16_C"/>
    <property type="match status" value="1"/>
</dbReference>
<feature type="domain" description="Peptidase M16 N-terminal" evidence="2">
    <location>
        <begin position="35"/>
        <end position="173"/>
    </location>
</feature>